<evidence type="ECO:0008006" key="3">
    <source>
        <dbReference type="Google" id="ProtNLM"/>
    </source>
</evidence>
<dbReference type="InterPro" id="IPR011006">
    <property type="entry name" value="CheY-like_superfamily"/>
</dbReference>
<accession>A0A1I3KNM0</accession>
<name>A0A1I3KNM0_9SPHI</name>
<evidence type="ECO:0000313" key="2">
    <source>
        <dbReference type="Proteomes" id="UP000198670"/>
    </source>
</evidence>
<sequence length="83" mass="9325">MEYESISILIKDSPIAMYACDNDGYIKRPHGFGAPDDTVHVTLPIVMISANFNEFPLDCDAADFIEKPFAIDNFVTRVERQIA</sequence>
<dbReference type="Proteomes" id="UP000198670">
    <property type="component" value="Unassembled WGS sequence"/>
</dbReference>
<reference evidence="1 2" key="1">
    <citation type="submission" date="2016-10" db="EMBL/GenBank/DDBJ databases">
        <authorList>
            <person name="de Groot N.N."/>
        </authorList>
    </citation>
    <scope>NUCLEOTIDE SEQUENCE [LARGE SCALE GENOMIC DNA]</scope>
    <source>
        <strain evidence="1 2">RK1</strain>
    </source>
</reference>
<proteinExistence type="predicted"/>
<keyword evidence="2" id="KW-1185">Reference proteome</keyword>
<gene>
    <name evidence="1" type="ORF">SAMN05444682_105255</name>
</gene>
<dbReference type="SUPFAM" id="SSF52172">
    <property type="entry name" value="CheY-like"/>
    <property type="match status" value="1"/>
</dbReference>
<dbReference type="EMBL" id="FOQO01000005">
    <property type="protein sequence ID" value="SFI74102.1"/>
    <property type="molecule type" value="Genomic_DNA"/>
</dbReference>
<dbReference type="STRING" id="1477437.SAMN05444682_105255"/>
<evidence type="ECO:0000313" key="1">
    <source>
        <dbReference type="EMBL" id="SFI74102.1"/>
    </source>
</evidence>
<dbReference type="AlphaFoldDB" id="A0A1I3KNM0"/>
<organism evidence="1 2">
    <name type="scientific">Parapedobacter indicus</name>
    <dbReference type="NCBI Taxonomy" id="1477437"/>
    <lineage>
        <taxon>Bacteria</taxon>
        <taxon>Pseudomonadati</taxon>
        <taxon>Bacteroidota</taxon>
        <taxon>Sphingobacteriia</taxon>
        <taxon>Sphingobacteriales</taxon>
        <taxon>Sphingobacteriaceae</taxon>
        <taxon>Parapedobacter</taxon>
    </lineage>
</organism>
<protein>
    <recommendedName>
        <fullName evidence="3">Response regulatory domain-containing protein</fullName>
    </recommendedName>
</protein>